<gene>
    <name evidence="1" type="ORF">EV186_102959</name>
</gene>
<protein>
    <submittedName>
        <fullName evidence="1">Immunity protein Imm1 of predicted polymorphic toxin system</fullName>
    </submittedName>
</protein>
<comment type="caution">
    <text evidence="1">The sequence shown here is derived from an EMBL/GenBank/DDBJ whole genome shotgun (WGS) entry which is preliminary data.</text>
</comment>
<dbReference type="Pfam" id="PF14430">
    <property type="entry name" value="Imm1"/>
    <property type="match status" value="1"/>
</dbReference>
<dbReference type="Proteomes" id="UP000295444">
    <property type="component" value="Unassembled WGS sequence"/>
</dbReference>
<evidence type="ECO:0000313" key="1">
    <source>
        <dbReference type="EMBL" id="TDQ01092.1"/>
    </source>
</evidence>
<reference evidence="1 2" key="1">
    <citation type="submission" date="2019-03" db="EMBL/GenBank/DDBJ databases">
        <title>Genomic Encyclopedia of Type Strains, Phase IV (KMG-IV): sequencing the most valuable type-strain genomes for metagenomic binning, comparative biology and taxonomic classification.</title>
        <authorList>
            <person name="Goeker M."/>
        </authorList>
    </citation>
    <scope>NUCLEOTIDE SEQUENCE [LARGE SCALE GENOMIC DNA]</scope>
    <source>
        <strain evidence="1 2">DSM 45361</strain>
    </source>
</reference>
<sequence>MTRAATPVISVRFDERPREWRNFFQLRSVDELVDAIVSPPPEAAPAYVRGHREIHLGDRPYDPLHAELAPMMLVAVGPDGGAVYFREVNADGRSRGFIAQGDGRVDAPRLPFDSQGAIEFEPRDVMSRDQLRAIVRAYLLDGVRPETVRWRDSQWVQ</sequence>
<dbReference type="AlphaFoldDB" id="A0A4R6SGE4"/>
<name>A0A4R6SGE4_LABRH</name>
<evidence type="ECO:0000313" key="2">
    <source>
        <dbReference type="Proteomes" id="UP000295444"/>
    </source>
</evidence>
<dbReference type="OrthoDB" id="5186484at2"/>
<accession>A0A4R6SGE4</accession>
<organism evidence="1 2">
    <name type="scientific">Labedaea rhizosphaerae</name>
    <dbReference type="NCBI Taxonomy" id="598644"/>
    <lineage>
        <taxon>Bacteria</taxon>
        <taxon>Bacillati</taxon>
        <taxon>Actinomycetota</taxon>
        <taxon>Actinomycetes</taxon>
        <taxon>Pseudonocardiales</taxon>
        <taxon>Pseudonocardiaceae</taxon>
        <taxon>Labedaea</taxon>
    </lineage>
</organism>
<dbReference type="EMBL" id="SNXZ01000002">
    <property type="protein sequence ID" value="TDQ01092.1"/>
    <property type="molecule type" value="Genomic_DNA"/>
</dbReference>
<dbReference type="InterPro" id="IPR025680">
    <property type="entry name" value="DddI"/>
</dbReference>
<dbReference type="RefSeq" id="WP_133849712.1">
    <property type="nucleotide sequence ID" value="NZ_SNXZ01000002.1"/>
</dbReference>
<keyword evidence="2" id="KW-1185">Reference proteome</keyword>
<proteinExistence type="predicted"/>